<keyword evidence="5" id="KW-0520">NAD</keyword>
<feature type="domain" description="RRM" evidence="11">
    <location>
        <begin position="75"/>
        <end position="151"/>
    </location>
</feature>
<dbReference type="InterPro" id="IPR013328">
    <property type="entry name" value="6PGD_dom2"/>
</dbReference>
<comment type="catalytic activity">
    <reaction evidence="7">
        <text>glycolate + NADP(+) = glyoxylate + NADPH + H(+)</text>
        <dbReference type="Rhea" id="RHEA:10992"/>
        <dbReference type="ChEBI" id="CHEBI:15378"/>
        <dbReference type="ChEBI" id="CHEBI:29805"/>
        <dbReference type="ChEBI" id="CHEBI:36655"/>
        <dbReference type="ChEBI" id="CHEBI:57783"/>
        <dbReference type="ChEBI" id="CHEBI:58349"/>
        <dbReference type="EC" id="1.1.1.79"/>
    </reaction>
</comment>
<evidence type="ECO:0000256" key="8">
    <source>
        <dbReference type="ARBA" id="ARBA00056683"/>
    </source>
</evidence>
<dbReference type="GO" id="GO:0003723">
    <property type="term" value="F:RNA binding"/>
    <property type="evidence" value="ECO:0007669"/>
    <property type="project" value="UniProtKB-UniRule"/>
</dbReference>
<accession>A0AAV1ST96</accession>
<evidence type="ECO:0000256" key="4">
    <source>
        <dbReference type="ARBA" id="ARBA00023016"/>
    </source>
</evidence>
<dbReference type="PANTHER" id="PTHR43580">
    <property type="entry name" value="OXIDOREDUCTASE GLYR1-RELATED"/>
    <property type="match status" value="1"/>
</dbReference>
<dbReference type="FunFam" id="3.30.70.330:FF:000051">
    <property type="entry name" value="Heterogeneous nuclear ribonucleoprotein 1"/>
    <property type="match status" value="1"/>
</dbReference>
<dbReference type="FunFam" id="3.40.50.720:FF:000058">
    <property type="entry name" value="Putative oxidoreductase GLYR1 homolog"/>
    <property type="match status" value="1"/>
</dbReference>
<dbReference type="Pfam" id="PF14833">
    <property type="entry name" value="NAD_binding_11"/>
    <property type="match status" value="1"/>
</dbReference>
<dbReference type="InterPro" id="IPR000504">
    <property type="entry name" value="RRM_dom"/>
</dbReference>
<dbReference type="FunFam" id="1.10.1040.10:FF:000016">
    <property type="entry name" value="Glyoxylate/succinic semialdehyde reductase 2"/>
    <property type="match status" value="1"/>
</dbReference>
<reference evidence="12 13" key="1">
    <citation type="submission" date="2024-01" db="EMBL/GenBank/DDBJ databases">
        <authorList>
            <person name="Waweru B."/>
        </authorList>
    </citation>
    <scope>NUCLEOTIDE SEQUENCE [LARGE SCALE GENOMIC DNA]</scope>
</reference>
<dbReference type="GO" id="GO:0009507">
    <property type="term" value="C:chloroplast"/>
    <property type="evidence" value="ECO:0007669"/>
    <property type="project" value="TreeGrafter"/>
</dbReference>
<dbReference type="Gene3D" id="1.10.1040.10">
    <property type="entry name" value="N-(1-d-carboxylethyl)-l-norvaline Dehydrogenase, domain 2"/>
    <property type="match status" value="1"/>
</dbReference>
<dbReference type="SUPFAM" id="SSF48179">
    <property type="entry name" value="6-phosphogluconate dehydrogenase C-terminal domain-like"/>
    <property type="match status" value="1"/>
</dbReference>
<dbReference type="EMBL" id="CAWUPB010001197">
    <property type="protein sequence ID" value="CAK7356874.1"/>
    <property type="molecule type" value="Genomic_DNA"/>
</dbReference>
<keyword evidence="4" id="KW-0346">Stress response</keyword>
<evidence type="ECO:0000256" key="1">
    <source>
        <dbReference type="ARBA" id="ARBA00007598"/>
    </source>
</evidence>
<gene>
    <name evidence="12" type="ORF">DCAF_LOCUS27155</name>
</gene>
<keyword evidence="13" id="KW-1185">Reference proteome</keyword>
<dbReference type="InterPro" id="IPR008927">
    <property type="entry name" value="6-PGluconate_DH-like_C_sf"/>
</dbReference>
<evidence type="ECO:0000256" key="10">
    <source>
        <dbReference type="SAM" id="MobiDB-lite"/>
    </source>
</evidence>
<evidence type="ECO:0000256" key="6">
    <source>
        <dbReference type="ARBA" id="ARBA00052582"/>
    </source>
</evidence>
<keyword evidence="9" id="KW-0694">RNA-binding</keyword>
<dbReference type="InterPro" id="IPR012677">
    <property type="entry name" value="Nucleotide-bd_a/b_plait_sf"/>
</dbReference>
<dbReference type="Proteomes" id="UP001314170">
    <property type="component" value="Unassembled WGS sequence"/>
</dbReference>
<dbReference type="SMART" id="SM00360">
    <property type="entry name" value="RRM"/>
    <property type="match status" value="2"/>
</dbReference>
<dbReference type="CDD" id="cd12330">
    <property type="entry name" value="RRM2_Hrp1p"/>
    <property type="match status" value="1"/>
</dbReference>
<comment type="caution">
    <text evidence="12">The sequence shown here is derived from an EMBL/GenBank/DDBJ whole genome shotgun (WGS) entry which is preliminary data.</text>
</comment>
<dbReference type="Pfam" id="PF03446">
    <property type="entry name" value="NAD_binding_2"/>
    <property type="match status" value="1"/>
</dbReference>
<comment type="catalytic activity">
    <reaction evidence="6">
        <text>4-hydroxybutanoate + NADP(+) = succinate semialdehyde + NADPH + H(+)</text>
        <dbReference type="Rhea" id="RHEA:26381"/>
        <dbReference type="ChEBI" id="CHEBI:15378"/>
        <dbReference type="ChEBI" id="CHEBI:16724"/>
        <dbReference type="ChEBI" id="CHEBI:57706"/>
        <dbReference type="ChEBI" id="CHEBI:57783"/>
        <dbReference type="ChEBI" id="CHEBI:58349"/>
        <dbReference type="EC" id="1.1.1.n11"/>
    </reaction>
</comment>
<evidence type="ECO:0000256" key="7">
    <source>
        <dbReference type="ARBA" id="ARBA00052769"/>
    </source>
</evidence>
<keyword evidence="3" id="KW-0560">Oxidoreductase</keyword>
<dbReference type="InterPro" id="IPR002204">
    <property type="entry name" value="3-OH-isobutyrate_DH-rel_CS"/>
</dbReference>
<dbReference type="SUPFAM" id="SSF54928">
    <property type="entry name" value="RNA-binding domain, RBD"/>
    <property type="match status" value="2"/>
</dbReference>
<protein>
    <recommendedName>
        <fullName evidence="11">RRM domain-containing protein</fullName>
    </recommendedName>
</protein>
<dbReference type="AlphaFoldDB" id="A0AAV1ST96"/>
<dbReference type="InterPro" id="IPR051265">
    <property type="entry name" value="HIBADH-related_NP60_sf"/>
</dbReference>
<dbReference type="Gene3D" id="3.40.50.720">
    <property type="entry name" value="NAD(P)-binding Rossmann-like Domain"/>
    <property type="match status" value="1"/>
</dbReference>
<proteinExistence type="inferred from homology"/>
<dbReference type="GO" id="GO:0051287">
    <property type="term" value="F:NAD binding"/>
    <property type="evidence" value="ECO:0007669"/>
    <property type="project" value="InterPro"/>
</dbReference>
<dbReference type="GO" id="GO:0050661">
    <property type="term" value="F:NADP binding"/>
    <property type="evidence" value="ECO:0007669"/>
    <property type="project" value="InterPro"/>
</dbReference>
<sequence length="759" mass="80462">MSMDYDYPPQERQYGDNVIAFNGRDEVHQQQQQQEEGYYEEEEQQQQGGEIGSGGIERNQSMMNHHHNRDSSSAGKLFVGGVSWETNEETFTSYFSKYGEVMDSVIMTDRHSGRPRGFGFVTFADPAVADRVLEEDHVIDGRAVEVKRTVPREDMEVKGVMRTKKIFVGGIPPSLTEDELKEYFSVYGSIVDHQIMLDHKTGRSRGFGFVTFDSEDAVERIFSEGRTHELGGKQVEIKKAEPKRTGGDYGSAPKSYAGGFGNGAGGFGAGNSSAGRYGRKMGRGYGGYSGYDGYSGYGSFGGSYAGSTAGFYGGYGAYGYGFGFGGPMMYGPGVYGGSGYGTPSAYNNAAEYVGGKGYGRTGDGDSFGSSRRYGNGDAVSGGYGGNKGYGGSANGGAAVTGRYHPYRKLDFAVLGRSSGRSLTDDNDDDVLGAVAALLLEYIIILFKHVFGVLLYLTKPCSEFAADGSPTTVGFLGLGIMGSPMALNLIKSGCDVTVWNRTKSKCDPFVSLGAKYKPSPEEVAAACDVTFAMLADPESALEVALGKHGAASSMGPGKGYVDVSTVDGGTSKLISGHIKASGASFLEAPVSGSKKPAEDGQLIFLTAGDKSLYETTAPFLDIMGKSRFYLGEVGNGAAMKLVVNMIMGSMMATFSEGLLLSEKVGLDPNVLVEVVSQGAISAPMYALKGPSMIKSLYPTAFPLKHQQKDMRLALGLAESVSQPTPIAAAANELYKVAKSHGLSDSDFSAVIEALKAKLQS</sequence>
<dbReference type="Gene3D" id="3.30.70.330">
    <property type="match status" value="2"/>
</dbReference>
<dbReference type="CDD" id="cd12325">
    <property type="entry name" value="RRM1_hnRNPA_hnRNPD_like"/>
    <property type="match status" value="1"/>
</dbReference>
<evidence type="ECO:0000313" key="12">
    <source>
        <dbReference type="EMBL" id="CAK7356874.1"/>
    </source>
</evidence>
<evidence type="ECO:0000256" key="2">
    <source>
        <dbReference type="ARBA" id="ARBA00022857"/>
    </source>
</evidence>
<dbReference type="InterPro" id="IPR006115">
    <property type="entry name" value="6PGDH_NADP-bd"/>
</dbReference>
<dbReference type="PROSITE" id="PS00895">
    <property type="entry name" value="3_HYDROXYISOBUT_DH"/>
    <property type="match status" value="1"/>
</dbReference>
<dbReference type="SUPFAM" id="SSF51735">
    <property type="entry name" value="NAD(P)-binding Rossmann-fold domains"/>
    <property type="match status" value="1"/>
</dbReference>
<keyword evidence="2" id="KW-0521">NADP</keyword>
<dbReference type="PANTHER" id="PTHR43580:SF2">
    <property type="entry name" value="CYTOKINE-LIKE NUCLEAR FACTOR N-PAC"/>
    <property type="match status" value="1"/>
</dbReference>
<feature type="domain" description="RRM" evidence="11">
    <location>
        <begin position="164"/>
        <end position="242"/>
    </location>
</feature>
<feature type="region of interest" description="Disordered" evidence="10">
    <location>
        <begin position="20"/>
        <end position="74"/>
    </location>
</feature>
<organism evidence="12 13">
    <name type="scientific">Dovyalis caffra</name>
    <dbReference type="NCBI Taxonomy" id="77055"/>
    <lineage>
        <taxon>Eukaryota</taxon>
        <taxon>Viridiplantae</taxon>
        <taxon>Streptophyta</taxon>
        <taxon>Embryophyta</taxon>
        <taxon>Tracheophyta</taxon>
        <taxon>Spermatophyta</taxon>
        <taxon>Magnoliopsida</taxon>
        <taxon>eudicotyledons</taxon>
        <taxon>Gunneridae</taxon>
        <taxon>Pentapetalae</taxon>
        <taxon>rosids</taxon>
        <taxon>fabids</taxon>
        <taxon>Malpighiales</taxon>
        <taxon>Salicaceae</taxon>
        <taxon>Flacourtieae</taxon>
        <taxon>Dovyalis</taxon>
    </lineage>
</organism>
<evidence type="ECO:0000256" key="9">
    <source>
        <dbReference type="PROSITE-ProRule" id="PRU00176"/>
    </source>
</evidence>
<dbReference type="InterPro" id="IPR036291">
    <property type="entry name" value="NAD(P)-bd_dom_sf"/>
</dbReference>
<dbReference type="Pfam" id="PF00076">
    <property type="entry name" value="RRM_1"/>
    <property type="match status" value="2"/>
</dbReference>
<dbReference type="PROSITE" id="PS50102">
    <property type="entry name" value="RRM"/>
    <property type="match status" value="2"/>
</dbReference>
<dbReference type="GO" id="GO:0030267">
    <property type="term" value="F:glyoxylate reductase (NADPH) activity"/>
    <property type="evidence" value="ECO:0007669"/>
    <property type="project" value="UniProtKB-EC"/>
</dbReference>
<evidence type="ECO:0000313" key="13">
    <source>
        <dbReference type="Proteomes" id="UP001314170"/>
    </source>
</evidence>
<name>A0AAV1ST96_9ROSI</name>
<dbReference type="InterPro" id="IPR035979">
    <property type="entry name" value="RBD_domain_sf"/>
</dbReference>
<evidence type="ECO:0000256" key="3">
    <source>
        <dbReference type="ARBA" id="ARBA00023002"/>
    </source>
</evidence>
<comment type="function">
    <text evidence="8">Catalyzes the NADPH-dependent reduction of glyoxylate to glycolate as well as succinic semialdehyde (SSA) to gamma-hydroxybutyrate in vitro. May function in redox homeostasis and play a role in oxidative stress tolerance by detoxifying glyoxylate and SSA generated in glycolate metabolism and GABA metabolism, respectively.</text>
</comment>
<comment type="similarity">
    <text evidence="1">Belongs to the HIBADH-related family. NP60 subfamily.</text>
</comment>
<dbReference type="InterPro" id="IPR029154">
    <property type="entry name" value="HIBADH-like_NADP-bd"/>
</dbReference>
<evidence type="ECO:0000256" key="5">
    <source>
        <dbReference type="ARBA" id="ARBA00023027"/>
    </source>
</evidence>
<evidence type="ECO:0000259" key="11">
    <source>
        <dbReference type="PROSITE" id="PS50102"/>
    </source>
</evidence>